<feature type="domain" description="Integrase p58-like C-terminal" evidence="5">
    <location>
        <begin position="237"/>
        <end position="276"/>
    </location>
</feature>
<dbReference type="GO" id="GO:0003676">
    <property type="term" value="F:nucleic acid binding"/>
    <property type="evidence" value="ECO:0007669"/>
    <property type="project" value="InterPro"/>
</dbReference>
<dbReference type="Gene3D" id="1.10.340.70">
    <property type="match status" value="1"/>
</dbReference>
<proteinExistence type="predicted"/>
<dbReference type="OrthoDB" id="6364599at2759"/>
<reference evidence="6" key="1">
    <citation type="submission" date="2021-11" db="EMBL/GenBank/DDBJ databases">
        <authorList>
            <person name="Schell T."/>
        </authorList>
    </citation>
    <scope>NUCLEOTIDE SEQUENCE</scope>
    <source>
        <strain evidence="6">M5</strain>
    </source>
</reference>
<sequence length="679" mass="77698">MPACRESLARIKRQYSWPGLGKDVTTYVNNCLTCAKRKAYGSSKAPLKPLPVVAKIWEQIAMDVVGPVTESSSGNKYILVLSDYASRYVITIPMEDQKAHTVAEHLVKKIKTTSYHPQTDGLVERFNRTLCDMLACYVTDEPECWDKYLDFVTFAEPIMPSEMPSNKNIEVFEDDSEEYEKQWQTALERSQNRLAQAQERQKQLYDQGSKLVTYKPNDHVLLRAQPSPGKFNNRWLGPYKINRQISDVNYEILILREDSKDLEDEAKLIVHVNRLKLVSNTPNEQLTVPNKAKVIKRRGRPPKVVHVPKRRGPSLTRKDDKSQPKRRGRPPKIQEIAKVKETIITKAPVKDVEISNQNHVDREENEKVLSKPISYRIATKEDTEFKIEGLVCSQWIETKRITGSFWLGSYDNEYLHTTKEERGNECQVKEYSVVNCLAQEIELRRNRVGGPILSPFGSHNVSLGVDHLIVNHNTIVWIEQNKIVDDCVAKFKFFGTGQLSIIRLGLDSNNQVTRRSNRTGRLIDSTKQIEVLFDTTRKPFCNDHPNSYAVLGIPDTHIVFDENIEKLFMSKQVTKPRQSRQVSQSYFPPRNAFAWGHILPLDPAYLNRGYVVSATNREASSGRLAWKVFAGLALKPRLPSDKDLFQEFEHATDQSLRFVKGGVQYCLNIEQPNPSSGSR</sequence>
<evidence type="ECO:0000259" key="5">
    <source>
        <dbReference type="Pfam" id="PF22938"/>
    </source>
</evidence>
<dbReference type="AlphaFoldDB" id="A0A8J2RHT0"/>
<dbReference type="Proteomes" id="UP000789390">
    <property type="component" value="Unassembled WGS sequence"/>
</dbReference>
<dbReference type="GO" id="GO:0003964">
    <property type="term" value="F:RNA-directed DNA polymerase activity"/>
    <property type="evidence" value="ECO:0007669"/>
    <property type="project" value="UniProtKB-EC"/>
</dbReference>
<dbReference type="EMBL" id="CAKKLH010000090">
    <property type="protein sequence ID" value="CAH0102648.1"/>
    <property type="molecule type" value="Genomic_DNA"/>
</dbReference>
<feature type="coiled-coil region" evidence="2">
    <location>
        <begin position="180"/>
        <end position="207"/>
    </location>
</feature>
<evidence type="ECO:0000313" key="7">
    <source>
        <dbReference type="Proteomes" id="UP000789390"/>
    </source>
</evidence>
<comment type="caution">
    <text evidence="6">The sequence shown here is derived from an EMBL/GenBank/DDBJ whole genome shotgun (WGS) entry which is preliminary data.</text>
</comment>
<evidence type="ECO:0000256" key="1">
    <source>
        <dbReference type="ARBA" id="ARBA00012493"/>
    </source>
</evidence>
<dbReference type="InterPro" id="IPR054465">
    <property type="entry name" value="Integrase_p58-like_C"/>
</dbReference>
<dbReference type="EC" id="2.7.7.49" evidence="1"/>
<dbReference type="Gene3D" id="3.30.420.10">
    <property type="entry name" value="Ribonuclease H-like superfamily/Ribonuclease H"/>
    <property type="match status" value="2"/>
</dbReference>
<dbReference type="InterPro" id="IPR041588">
    <property type="entry name" value="Integrase_H2C2"/>
</dbReference>
<name>A0A8J2RHT0_9CRUS</name>
<evidence type="ECO:0000256" key="2">
    <source>
        <dbReference type="SAM" id="Coils"/>
    </source>
</evidence>
<organism evidence="6 7">
    <name type="scientific">Daphnia galeata</name>
    <dbReference type="NCBI Taxonomy" id="27404"/>
    <lineage>
        <taxon>Eukaryota</taxon>
        <taxon>Metazoa</taxon>
        <taxon>Ecdysozoa</taxon>
        <taxon>Arthropoda</taxon>
        <taxon>Crustacea</taxon>
        <taxon>Branchiopoda</taxon>
        <taxon>Diplostraca</taxon>
        <taxon>Cladocera</taxon>
        <taxon>Anomopoda</taxon>
        <taxon>Daphniidae</taxon>
        <taxon>Daphnia</taxon>
    </lineage>
</organism>
<dbReference type="Pfam" id="PF17921">
    <property type="entry name" value="Integrase_H2C2"/>
    <property type="match status" value="1"/>
</dbReference>
<feature type="domain" description="Integrase zinc-binding" evidence="4">
    <location>
        <begin position="6"/>
        <end position="39"/>
    </location>
</feature>
<dbReference type="InterPro" id="IPR036397">
    <property type="entry name" value="RNaseH_sf"/>
</dbReference>
<keyword evidence="2" id="KW-0175">Coiled coil</keyword>
<gene>
    <name evidence="6" type="ORF">DGAL_LOCUS5091</name>
</gene>
<dbReference type="PANTHER" id="PTHR37984">
    <property type="entry name" value="PROTEIN CBG26694"/>
    <property type="match status" value="1"/>
</dbReference>
<evidence type="ECO:0000313" key="6">
    <source>
        <dbReference type="EMBL" id="CAH0102648.1"/>
    </source>
</evidence>
<evidence type="ECO:0000256" key="3">
    <source>
        <dbReference type="SAM" id="MobiDB-lite"/>
    </source>
</evidence>
<dbReference type="InterPro" id="IPR050951">
    <property type="entry name" value="Retrovirus_Pol_polyprotein"/>
</dbReference>
<dbReference type="InterPro" id="IPR012337">
    <property type="entry name" value="RNaseH-like_sf"/>
</dbReference>
<dbReference type="Pfam" id="PF22938">
    <property type="entry name" value="Integrase_p58_C"/>
    <property type="match status" value="1"/>
</dbReference>
<feature type="region of interest" description="Disordered" evidence="3">
    <location>
        <begin position="295"/>
        <end position="332"/>
    </location>
</feature>
<feature type="compositionally biased region" description="Basic residues" evidence="3">
    <location>
        <begin position="295"/>
        <end position="312"/>
    </location>
</feature>
<dbReference type="PANTHER" id="PTHR37984:SF15">
    <property type="entry name" value="INTEGRASE CATALYTIC DOMAIN-CONTAINING PROTEIN"/>
    <property type="match status" value="1"/>
</dbReference>
<protein>
    <recommendedName>
        <fullName evidence="1">RNA-directed DNA polymerase</fullName>
        <ecNumber evidence="1">2.7.7.49</ecNumber>
    </recommendedName>
</protein>
<keyword evidence="7" id="KW-1185">Reference proteome</keyword>
<dbReference type="SUPFAM" id="SSF53098">
    <property type="entry name" value="Ribonuclease H-like"/>
    <property type="match status" value="1"/>
</dbReference>
<accession>A0A8J2RHT0</accession>
<evidence type="ECO:0000259" key="4">
    <source>
        <dbReference type="Pfam" id="PF17921"/>
    </source>
</evidence>